<feature type="domain" description="Mur ligase C-terminal" evidence="4">
    <location>
        <begin position="330"/>
        <end position="438"/>
    </location>
</feature>
<dbReference type="Gene3D" id="3.40.1390.10">
    <property type="entry name" value="MurE/MurF, N-terminal domain"/>
    <property type="match status" value="1"/>
</dbReference>
<feature type="domain" description="Mur ligase central" evidence="5">
    <location>
        <begin position="108"/>
        <end position="247"/>
    </location>
</feature>
<dbReference type="PANTHER" id="PTHR43024">
    <property type="entry name" value="UDP-N-ACETYLMURAMOYL-TRIPEPTIDE--D-ALANYL-D-ALANINE LIGASE"/>
    <property type="match status" value="1"/>
</dbReference>
<evidence type="ECO:0000256" key="1">
    <source>
        <dbReference type="ARBA" id="ARBA00022598"/>
    </source>
</evidence>
<dbReference type="GO" id="GO:0016881">
    <property type="term" value="F:acid-amino acid ligase activity"/>
    <property type="evidence" value="ECO:0007669"/>
    <property type="project" value="InterPro"/>
</dbReference>
<protein>
    <recommendedName>
        <fullName evidence="8">UDP-N-acetylmuramoyl-tripeptide--D-alanyl-D-alanine ligase</fullName>
    </recommendedName>
</protein>
<evidence type="ECO:0000259" key="4">
    <source>
        <dbReference type="Pfam" id="PF02875"/>
    </source>
</evidence>
<dbReference type="PANTHER" id="PTHR43024:SF1">
    <property type="entry name" value="UDP-N-ACETYLMURAMOYL-TRIPEPTIDE--D-ALANYL-D-ALANINE LIGASE"/>
    <property type="match status" value="1"/>
</dbReference>
<dbReference type="Pfam" id="PF08245">
    <property type="entry name" value="Mur_ligase_M"/>
    <property type="match status" value="1"/>
</dbReference>
<dbReference type="InterPro" id="IPR035911">
    <property type="entry name" value="MurE/MurF_N"/>
</dbReference>
<reference evidence="6 7" key="1">
    <citation type="submission" date="2020-02" db="EMBL/GenBank/DDBJ databases">
        <title>Albibacoteraceae fam. nov., the first described family within the subdivision 4 Verrucomicrobia.</title>
        <authorList>
            <person name="Xi F."/>
        </authorList>
    </citation>
    <scope>NUCLEOTIDE SEQUENCE [LARGE SCALE GENOMIC DNA]</scope>
    <source>
        <strain evidence="6 7">CK1056</strain>
    </source>
</reference>
<gene>
    <name evidence="6" type="ORF">G0Q06_12600</name>
</gene>
<dbReference type="SUPFAM" id="SSF63418">
    <property type="entry name" value="MurE/MurF N-terminal domain"/>
    <property type="match status" value="1"/>
</dbReference>
<dbReference type="SUPFAM" id="SSF53623">
    <property type="entry name" value="MurD-like peptide ligases, catalytic domain"/>
    <property type="match status" value="1"/>
</dbReference>
<evidence type="ECO:0000259" key="5">
    <source>
        <dbReference type="Pfam" id="PF08245"/>
    </source>
</evidence>
<dbReference type="Proteomes" id="UP000478417">
    <property type="component" value="Unassembled WGS sequence"/>
</dbReference>
<dbReference type="InterPro" id="IPR036615">
    <property type="entry name" value="Mur_ligase_C_dom_sf"/>
</dbReference>
<evidence type="ECO:0000313" key="7">
    <source>
        <dbReference type="Proteomes" id="UP000478417"/>
    </source>
</evidence>
<name>A0A6B2M599_9BACT</name>
<evidence type="ECO:0000256" key="3">
    <source>
        <dbReference type="ARBA" id="ARBA00022840"/>
    </source>
</evidence>
<keyword evidence="7" id="KW-1185">Reference proteome</keyword>
<proteinExistence type="predicted"/>
<dbReference type="InterPro" id="IPR004101">
    <property type="entry name" value="Mur_ligase_C"/>
</dbReference>
<dbReference type="SUPFAM" id="SSF53244">
    <property type="entry name" value="MurD-like peptide ligases, peptide-binding domain"/>
    <property type="match status" value="1"/>
</dbReference>
<keyword evidence="2" id="KW-0547">Nucleotide-binding</keyword>
<dbReference type="InterPro" id="IPR051046">
    <property type="entry name" value="MurCDEF_CellWall_CoF430Synth"/>
</dbReference>
<dbReference type="GO" id="GO:0005524">
    <property type="term" value="F:ATP binding"/>
    <property type="evidence" value="ECO:0007669"/>
    <property type="project" value="UniProtKB-KW"/>
</dbReference>
<dbReference type="Pfam" id="PF02875">
    <property type="entry name" value="Mur_ligase_C"/>
    <property type="match status" value="1"/>
</dbReference>
<evidence type="ECO:0008006" key="8">
    <source>
        <dbReference type="Google" id="ProtNLM"/>
    </source>
</evidence>
<organism evidence="6 7">
    <name type="scientific">Oceanipulchritudo coccoides</name>
    <dbReference type="NCBI Taxonomy" id="2706888"/>
    <lineage>
        <taxon>Bacteria</taxon>
        <taxon>Pseudomonadati</taxon>
        <taxon>Verrucomicrobiota</taxon>
        <taxon>Opitutia</taxon>
        <taxon>Puniceicoccales</taxon>
        <taxon>Oceanipulchritudinaceae</taxon>
        <taxon>Oceanipulchritudo</taxon>
    </lineage>
</organism>
<sequence length="468" mass="51185">MAILDPAEAATIAHGAWAEGHPSSPLTTFAIDTRVLEPGQSFVALKTDRQDGHDFLQHACDNGALCAIVSKPDHSVKLPQMVVEDPLHSLHSLARNWRQRFTLPVVGITGSYGKTTVKELLGTVMGSQWFRTYANLNNTLGVPLTLLELDSHHDAGAIVEAGINDVGEMELLADLIDPELAIITAVGPAHLERLGDLEGVAQEKSFLAKGVRPGGRVILPVSLLQYQAFREIPDSIQIHAISVGDEEIPAGLEELNNVILYHYNWTEDEKSRGMGHLTTDGSMPLGSFSFMAGSPGMVTNLALVVHTALYFGVPEGTLQACLESWRPFLHRGEVFSHNKLRLYVDCYNANPGSMLDSVSRFKNLFADHPQLYVLGSMNELGKDSMQWHRDTARKLGLPANSNIYLLGDGAEWMRQGLQESGLPDDAIHIMDNLDELRRVIHTFTGAVFLKGSRSYGLESLVPEGAKPC</sequence>
<dbReference type="InterPro" id="IPR013221">
    <property type="entry name" value="Mur_ligase_cen"/>
</dbReference>
<dbReference type="AlphaFoldDB" id="A0A6B2M599"/>
<accession>A0A6B2M599</accession>
<comment type="caution">
    <text evidence="6">The sequence shown here is derived from an EMBL/GenBank/DDBJ whole genome shotgun (WGS) entry which is preliminary data.</text>
</comment>
<dbReference type="RefSeq" id="WP_163966650.1">
    <property type="nucleotide sequence ID" value="NZ_JAAGNX010000003.1"/>
</dbReference>
<keyword evidence="3" id="KW-0067">ATP-binding</keyword>
<evidence type="ECO:0000256" key="2">
    <source>
        <dbReference type="ARBA" id="ARBA00022741"/>
    </source>
</evidence>
<dbReference type="EMBL" id="JAAGNX010000003">
    <property type="protein sequence ID" value="NDV63297.1"/>
    <property type="molecule type" value="Genomic_DNA"/>
</dbReference>
<keyword evidence="1" id="KW-0436">Ligase</keyword>
<dbReference type="Gene3D" id="3.40.1190.10">
    <property type="entry name" value="Mur-like, catalytic domain"/>
    <property type="match status" value="1"/>
</dbReference>
<evidence type="ECO:0000313" key="6">
    <source>
        <dbReference type="EMBL" id="NDV63297.1"/>
    </source>
</evidence>
<dbReference type="InterPro" id="IPR036565">
    <property type="entry name" value="Mur-like_cat_sf"/>
</dbReference>
<dbReference type="Gene3D" id="3.90.190.20">
    <property type="entry name" value="Mur ligase, C-terminal domain"/>
    <property type="match status" value="1"/>
</dbReference>